<dbReference type="GO" id="GO:0098609">
    <property type="term" value="P:cell-cell adhesion"/>
    <property type="evidence" value="ECO:0007669"/>
    <property type="project" value="TreeGrafter"/>
</dbReference>
<feature type="compositionally biased region" description="Basic and acidic residues" evidence="6">
    <location>
        <begin position="49"/>
        <end position="65"/>
    </location>
</feature>
<evidence type="ECO:0000256" key="5">
    <source>
        <dbReference type="ARBA" id="ARBA00023319"/>
    </source>
</evidence>
<evidence type="ECO:0000256" key="4">
    <source>
        <dbReference type="ARBA" id="ARBA00023180"/>
    </source>
</evidence>
<feature type="domain" description="Ig-like" evidence="8">
    <location>
        <begin position="338"/>
        <end position="410"/>
    </location>
</feature>
<evidence type="ECO:0000256" key="2">
    <source>
        <dbReference type="ARBA" id="ARBA00023136"/>
    </source>
</evidence>
<name>A0A915NBD0_9BILA</name>
<evidence type="ECO:0000313" key="10">
    <source>
        <dbReference type="WBParaSite" id="scf7180000416493.g438"/>
    </source>
</evidence>
<keyword evidence="4" id="KW-0325">Glycoprotein</keyword>
<dbReference type="Proteomes" id="UP000887560">
    <property type="component" value="Unplaced"/>
</dbReference>
<feature type="region of interest" description="Disordered" evidence="6">
    <location>
        <begin position="442"/>
        <end position="1013"/>
    </location>
</feature>
<dbReference type="GO" id="GO:0050839">
    <property type="term" value="F:cell adhesion molecule binding"/>
    <property type="evidence" value="ECO:0007669"/>
    <property type="project" value="TreeGrafter"/>
</dbReference>
<keyword evidence="2 7" id="KW-0472">Membrane</keyword>
<feature type="compositionally biased region" description="Basic and acidic residues" evidence="6">
    <location>
        <begin position="534"/>
        <end position="602"/>
    </location>
</feature>
<evidence type="ECO:0000313" key="9">
    <source>
        <dbReference type="Proteomes" id="UP000887560"/>
    </source>
</evidence>
<proteinExistence type="predicted"/>
<dbReference type="PANTHER" id="PTHR11640">
    <property type="entry name" value="NEPHRIN"/>
    <property type="match status" value="1"/>
</dbReference>
<keyword evidence="5" id="KW-0393">Immunoglobulin domain</keyword>
<feature type="compositionally biased region" description="Polar residues" evidence="6">
    <location>
        <begin position="974"/>
        <end position="983"/>
    </location>
</feature>
<evidence type="ECO:0000259" key="8">
    <source>
        <dbReference type="PROSITE" id="PS50835"/>
    </source>
</evidence>
<dbReference type="PROSITE" id="PS50835">
    <property type="entry name" value="IG_LIKE"/>
    <property type="match status" value="3"/>
</dbReference>
<dbReference type="SUPFAM" id="SSF48726">
    <property type="entry name" value="Immunoglobulin"/>
    <property type="match status" value="3"/>
</dbReference>
<accession>A0A915NBD0</accession>
<feature type="domain" description="Ig-like" evidence="8">
    <location>
        <begin position="113"/>
        <end position="198"/>
    </location>
</feature>
<dbReference type="InterPro" id="IPR036179">
    <property type="entry name" value="Ig-like_dom_sf"/>
</dbReference>
<protein>
    <submittedName>
        <fullName evidence="10">Ig-like domain-containing protein</fullName>
    </submittedName>
</protein>
<dbReference type="GO" id="GO:0005911">
    <property type="term" value="C:cell-cell junction"/>
    <property type="evidence" value="ECO:0007669"/>
    <property type="project" value="TreeGrafter"/>
</dbReference>
<evidence type="ECO:0000256" key="7">
    <source>
        <dbReference type="SAM" id="Phobius"/>
    </source>
</evidence>
<comment type="subcellular location">
    <subcellularLocation>
        <location evidence="1">Membrane</location>
        <topology evidence="1">Single-pass type I membrane protein</topology>
    </subcellularLocation>
</comment>
<feature type="compositionally biased region" description="Basic and acidic residues" evidence="6">
    <location>
        <begin position="442"/>
        <end position="479"/>
    </location>
</feature>
<keyword evidence="7" id="KW-0812">Transmembrane</keyword>
<keyword evidence="3" id="KW-1015">Disulfide bond</keyword>
<keyword evidence="9" id="KW-1185">Reference proteome</keyword>
<keyword evidence="7" id="KW-1133">Transmembrane helix</keyword>
<feature type="compositionally biased region" description="Basic and acidic residues" evidence="6">
    <location>
        <begin position="509"/>
        <end position="523"/>
    </location>
</feature>
<evidence type="ECO:0000256" key="1">
    <source>
        <dbReference type="ARBA" id="ARBA00004479"/>
    </source>
</evidence>
<dbReference type="SMART" id="SM00409">
    <property type="entry name" value="IG"/>
    <property type="match status" value="3"/>
</dbReference>
<feature type="transmembrane region" description="Helical" evidence="7">
    <location>
        <begin position="74"/>
        <end position="97"/>
    </location>
</feature>
<dbReference type="AlphaFoldDB" id="A0A915NBD0"/>
<dbReference type="WBParaSite" id="scf7180000416493.g438">
    <property type="protein sequence ID" value="scf7180000416493.g438"/>
    <property type="gene ID" value="scf7180000416493.g438"/>
</dbReference>
<feature type="compositionally biased region" description="Basic and acidic residues" evidence="6">
    <location>
        <begin position="608"/>
        <end position="670"/>
    </location>
</feature>
<feature type="compositionally biased region" description="Basic and acidic residues" evidence="6">
    <location>
        <begin position="996"/>
        <end position="1008"/>
    </location>
</feature>
<feature type="compositionally biased region" description="Basic and acidic residues" evidence="6">
    <location>
        <begin position="718"/>
        <end position="958"/>
    </location>
</feature>
<feature type="domain" description="Ig-like" evidence="8">
    <location>
        <begin position="232"/>
        <end position="334"/>
    </location>
</feature>
<dbReference type="InterPro" id="IPR003599">
    <property type="entry name" value="Ig_sub"/>
</dbReference>
<sequence>MSDSTNIVIKKTTNPEEIEEDQKNGFNDEESILIKNGAKDGNMADVEDLERGEKGRVMRKDREKSNGREEESRFLLFGGVAVIFVALITVAVLIVMMSSKCEELSDGLGLVMPKEEQIPKVYPRQLTVLTGQEAIFYCEFPTGQVEWRRLDPHGLFAEFPSGVEKTENGQLRIPVADINHQGEFACQVKDESNAKNMNTPQVVRLSVLNSAIKENEGEKPAITTRNGREELPPLALKPRVDSYLMIASAGEPVHFRCWNCQFAECRTSHRLVWQKVNGSKNGENEILSTNGPLAIERDVQSVFMIFQEVRQTDAGIYECLDQGTGATSSQVHLQVEPPRTPVIIPMNQTVPGNTTALIQCTVPGRTDAKLSWRLENGVEAEELTGVRDDGRGLLRIEHVRAEHVRHGYVCWAMYPKRADKQALHAGPAKVYIIGGDEQRQGEAFEKEDHLTEEKLEENKEEKKEERSTKDIIPEVRTTPENKIVAGGQIENLDEVENTSKNPVEEIEEEGNKIEDKEEKKNDEANGENDGVSGELKEKDVEKMGENKEEKKKDEGNGEEKEVGDDEKKGDEKEESVRDDNEERAKVEEDGEEKKEEKVKEGKDEDEVKEEKTADEVTSEKIEDEAKKEKNEEVKEGEKGEDVVKERREEDNELKEEKKEDEVKEATKKEDNEEGNEATTKEVDEVIVKEKLKEIEDKAILKNELNVKADKDEIEEVETDKWNEESKRLEEKKEEAKEKTEETEEAKKEESSEEKKGMEEKQEVVKENKAEEKKEEVEEKKEERKNEGVKENKEEKKNRGVEEKKEEGIEDEKEKGEENKGVKEKEEEIEEEKKKVIEENKEGVEVKKENDKEDKKEHADEEKKEVGEEKEEVEEKKEVVDDKKDEKKEGVEEKREEISDDTLKETNEEKIEEVSNKEEKALEEKEKGVSEEEDEGKEKEPNEETDRKPEEEEKKKDDEVSGEATIQIERLVHSISASGSKTNKTTNSEGKEEIEEKEVTKKEEDENKNKTASTNDFWQVLDALMGIMPI</sequence>
<reference evidence="10" key="1">
    <citation type="submission" date="2022-11" db="UniProtKB">
        <authorList>
            <consortium name="WormBaseParasite"/>
        </authorList>
    </citation>
    <scope>IDENTIFICATION</scope>
</reference>
<dbReference type="InterPro" id="IPR051275">
    <property type="entry name" value="Cell_adhesion_signaling"/>
</dbReference>
<dbReference type="PANTHER" id="PTHR11640:SF164">
    <property type="entry name" value="MAM DOMAIN-CONTAINING GLYCOSYLPHOSPHATIDYLINOSITOL ANCHOR PROTEIN 1"/>
    <property type="match status" value="1"/>
</dbReference>
<evidence type="ECO:0000256" key="3">
    <source>
        <dbReference type="ARBA" id="ARBA00023157"/>
    </source>
</evidence>
<dbReference type="InterPro" id="IPR007110">
    <property type="entry name" value="Ig-like_dom"/>
</dbReference>
<evidence type="ECO:0000256" key="6">
    <source>
        <dbReference type="SAM" id="MobiDB-lite"/>
    </source>
</evidence>
<feature type="region of interest" description="Disordered" evidence="6">
    <location>
        <begin position="1"/>
        <end position="65"/>
    </location>
</feature>
<dbReference type="GO" id="GO:0005886">
    <property type="term" value="C:plasma membrane"/>
    <property type="evidence" value="ECO:0007669"/>
    <property type="project" value="TreeGrafter"/>
</dbReference>
<organism evidence="9 10">
    <name type="scientific">Meloidogyne floridensis</name>
    <dbReference type="NCBI Taxonomy" id="298350"/>
    <lineage>
        <taxon>Eukaryota</taxon>
        <taxon>Metazoa</taxon>
        <taxon>Ecdysozoa</taxon>
        <taxon>Nematoda</taxon>
        <taxon>Chromadorea</taxon>
        <taxon>Rhabditida</taxon>
        <taxon>Tylenchina</taxon>
        <taxon>Tylenchomorpha</taxon>
        <taxon>Tylenchoidea</taxon>
        <taxon>Meloidogynidae</taxon>
        <taxon>Meloidogyninae</taxon>
        <taxon>Meloidogyne</taxon>
    </lineage>
</organism>
<feature type="compositionally biased region" description="Basic and acidic residues" evidence="6">
    <location>
        <begin position="678"/>
        <end position="710"/>
    </location>
</feature>